<gene>
    <name evidence="1" type="ORF">METZ01_LOCUS92827</name>
</gene>
<proteinExistence type="predicted"/>
<organism evidence="1">
    <name type="scientific">marine metagenome</name>
    <dbReference type="NCBI Taxonomy" id="408172"/>
    <lineage>
        <taxon>unclassified sequences</taxon>
        <taxon>metagenomes</taxon>
        <taxon>ecological metagenomes</taxon>
    </lineage>
</organism>
<name>A0A381VKH8_9ZZZZ</name>
<evidence type="ECO:0000313" key="1">
    <source>
        <dbReference type="EMBL" id="SVA39973.1"/>
    </source>
</evidence>
<dbReference type="AlphaFoldDB" id="A0A381VKH8"/>
<protein>
    <submittedName>
        <fullName evidence="1">Uncharacterized protein</fullName>
    </submittedName>
</protein>
<accession>A0A381VKH8</accession>
<reference evidence="1" key="1">
    <citation type="submission" date="2018-05" db="EMBL/GenBank/DDBJ databases">
        <authorList>
            <person name="Lanie J.A."/>
            <person name="Ng W.-L."/>
            <person name="Kazmierczak K.M."/>
            <person name="Andrzejewski T.M."/>
            <person name="Davidsen T.M."/>
            <person name="Wayne K.J."/>
            <person name="Tettelin H."/>
            <person name="Glass J.I."/>
            <person name="Rusch D."/>
            <person name="Podicherti R."/>
            <person name="Tsui H.-C.T."/>
            <person name="Winkler M.E."/>
        </authorList>
    </citation>
    <scope>NUCLEOTIDE SEQUENCE</scope>
</reference>
<sequence>MSGLKSAWELSLERSEKLVPELKNKKEITEEQKKKISDIRMEYKAKIADKDVMLQDKLRKLHDRIPPEEMQHAMVELQKEFAEEKKAYEDKMEKEIESIRN</sequence>
<dbReference type="EMBL" id="UINC01008894">
    <property type="protein sequence ID" value="SVA39973.1"/>
    <property type="molecule type" value="Genomic_DNA"/>
</dbReference>